<feature type="domain" description="DUF5615" evidence="1">
    <location>
        <begin position="1"/>
        <end position="92"/>
    </location>
</feature>
<dbReference type="AlphaFoldDB" id="A0A544QNB6"/>
<dbReference type="Proteomes" id="UP000315385">
    <property type="component" value="Unassembled WGS sequence"/>
</dbReference>
<dbReference type="EMBL" id="SESI01000002">
    <property type="protein sequence ID" value="TQQ80374.1"/>
    <property type="molecule type" value="Genomic_DNA"/>
</dbReference>
<dbReference type="InterPro" id="IPR041049">
    <property type="entry name" value="DUF5615"/>
</dbReference>
<accession>A0A544QNB6</accession>
<dbReference type="Pfam" id="PF18480">
    <property type="entry name" value="DUF5615"/>
    <property type="match status" value="1"/>
</dbReference>
<name>A0A544QNB6_9EURY</name>
<sequence length="116" mass="12915">MTLLTDEHVPRVFVTTLRSNGHDVVEAKAAVGASTTDERLLQYCAENDTVLITHDQKDFAGELAEAVSHAGIVIYTDGEFLRDAPEAAVRTLERVFAAYPTAELADEIVWLDQWRR</sequence>
<evidence type="ECO:0000259" key="1">
    <source>
        <dbReference type="Pfam" id="PF18480"/>
    </source>
</evidence>
<evidence type="ECO:0000313" key="3">
    <source>
        <dbReference type="Proteomes" id="UP000315385"/>
    </source>
</evidence>
<keyword evidence="3" id="KW-1185">Reference proteome</keyword>
<organism evidence="2 3">
    <name type="scientific">Halonotius roseus</name>
    <dbReference type="NCBI Taxonomy" id="2511997"/>
    <lineage>
        <taxon>Archaea</taxon>
        <taxon>Methanobacteriati</taxon>
        <taxon>Methanobacteriota</taxon>
        <taxon>Stenosarchaea group</taxon>
        <taxon>Halobacteria</taxon>
        <taxon>Halobacteriales</taxon>
        <taxon>Haloferacaceae</taxon>
        <taxon>Halonotius</taxon>
    </lineage>
</organism>
<dbReference type="RefSeq" id="WP_142443494.1">
    <property type="nucleotide sequence ID" value="NZ_SESI01000002.1"/>
</dbReference>
<gene>
    <name evidence="2" type="ORF">EWF95_07740</name>
</gene>
<proteinExistence type="predicted"/>
<comment type="caution">
    <text evidence="2">The sequence shown here is derived from an EMBL/GenBank/DDBJ whole genome shotgun (WGS) entry which is preliminary data.</text>
</comment>
<evidence type="ECO:0000313" key="2">
    <source>
        <dbReference type="EMBL" id="TQQ80374.1"/>
    </source>
</evidence>
<dbReference type="OrthoDB" id="209779at2157"/>
<reference evidence="2 3" key="1">
    <citation type="submission" date="2019-02" db="EMBL/GenBank/DDBJ databases">
        <title>Halonotius sp. a new haloqrchaeon isolated from saline water.</title>
        <authorList>
            <person name="Duran-Viseras A."/>
            <person name="Sanchez-Porro C."/>
            <person name="Ventosa A."/>
        </authorList>
    </citation>
    <scope>NUCLEOTIDE SEQUENCE [LARGE SCALE GENOMIC DNA]</scope>
    <source>
        <strain evidence="2 3">F9-27</strain>
    </source>
</reference>
<protein>
    <recommendedName>
        <fullName evidence="1">DUF5615 domain-containing protein</fullName>
    </recommendedName>
</protein>